<dbReference type="OrthoDB" id="6224010at2759"/>
<evidence type="ECO:0000256" key="1">
    <source>
        <dbReference type="ARBA" id="ARBA00007347"/>
    </source>
</evidence>
<dbReference type="PANTHER" id="PTHR22977:SF5">
    <property type="entry name" value="COX ASSEMBLY MITOCHONDRIAL PROTEIN HOMOLOG"/>
    <property type="match status" value="1"/>
</dbReference>
<comment type="function">
    <text evidence="3">Required for mitochondrial cytochrome c oxidase (COX) assembly and respiration.</text>
</comment>
<keyword evidence="3" id="KW-0496">Mitochondrion</keyword>
<gene>
    <name evidence="5" type="ORF">H103_00979</name>
</gene>
<evidence type="ECO:0000256" key="2">
    <source>
        <dbReference type="ARBA" id="ARBA00023157"/>
    </source>
</evidence>
<dbReference type="HOGENOM" id="CLU_113403_1_0_1"/>
<evidence type="ECO:0000313" key="5">
    <source>
        <dbReference type="EMBL" id="EZF56618.1"/>
    </source>
</evidence>
<reference evidence="5" key="1">
    <citation type="submission" date="2014-02" db="EMBL/GenBank/DDBJ databases">
        <title>The Genome Sequence of Trichophyton rubrum (morphotype fischeri) CBS 288.86.</title>
        <authorList>
            <consortium name="The Broad Institute Genomics Platform"/>
            <person name="Cuomo C.A."/>
            <person name="White T.C."/>
            <person name="Graser Y."/>
            <person name="Martinez-Rossi N."/>
            <person name="Heitman J."/>
            <person name="Young S.K."/>
            <person name="Zeng Q."/>
            <person name="Gargeya S."/>
            <person name="Abouelleil A."/>
            <person name="Alvarado L."/>
            <person name="Chapman S.B."/>
            <person name="Gainer-Dewar J."/>
            <person name="Goldberg J."/>
            <person name="Griggs A."/>
            <person name="Gujja S."/>
            <person name="Hansen M."/>
            <person name="Howarth C."/>
            <person name="Imamovic A."/>
            <person name="Larimer J."/>
            <person name="Martinez D."/>
            <person name="Murphy C."/>
            <person name="Pearson M.D."/>
            <person name="Persinoti G."/>
            <person name="Poon T."/>
            <person name="Priest M."/>
            <person name="Roberts A.D."/>
            <person name="Saif S."/>
            <person name="Shea T.D."/>
            <person name="Sykes S.N."/>
            <person name="Wortman J."/>
            <person name="Nusbaum C."/>
            <person name="Birren B."/>
        </authorList>
    </citation>
    <scope>NUCLEOTIDE SEQUENCE [LARGE SCALE GENOMIC DNA]</scope>
    <source>
        <strain evidence="5">CBS 288.86</strain>
    </source>
</reference>
<comment type="subcellular location">
    <subcellularLocation>
        <location evidence="3">Mitochondrion inner membrane</location>
    </subcellularLocation>
</comment>
<keyword evidence="3" id="KW-0143">Chaperone</keyword>
<feature type="region of interest" description="Disordered" evidence="4">
    <location>
        <begin position="1"/>
        <end position="29"/>
    </location>
</feature>
<organism evidence="5">
    <name type="scientific">Trichophyton rubrum CBS 288.86</name>
    <dbReference type="NCBI Taxonomy" id="1215330"/>
    <lineage>
        <taxon>Eukaryota</taxon>
        <taxon>Fungi</taxon>
        <taxon>Dikarya</taxon>
        <taxon>Ascomycota</taxon>
        <taxon>Pezizomycotina</taxon>
        <taxon>Eurotiomycetes</taxon>
        <taxon>Eurotiomycetidae</taxon>
        <taxon>Onygenales</taxon>
        <taxon>Arthrodermataceae</taxon>
        <taxon>Trichophyton</taxon>
    </lineage>
</organism>
<keyword evidence="3" id="KW-0999">Mitochondrion inner membrane</keyword>
<comment type="similarity">
    <text evidence="1 3">Belongs to the CMC family.</text>
</comment>
<protein>
    <recommendedName>
        <fullName evidence="3">COX assembly mitochondrial protein</fullName>
    </recommendedName>
</protein>
<sequence>MATTSAPSATEPPPASARRRVDLRNPTPLSATQEAEVKQAYYKKVRGLCDPVIKEFAACAVNRTVTATWVCRKQRLAMNACMVLHARPEIEDLAREEWFAGREERIRAREREAQETEKRRQEVIAMMKKDEEKRAAAKAAKSS</sequence>
<keyword evidence="2" id="KW-1015">Disulfide bond</keyword>
<dbReference type="AlphaFoldDB" id="A0A022WEX7"/>
<dbReference type="Pfam" id="PF08583">
    <property type="entry name" value="Cmc1"/>
    <property type="match status" value="1"/>
</dbReference>
<name>A0A022WEX7_TRIRU</name>
<proteinExistence type="inferred from homology"/>
<dbReference type="GO" id="GO:0005743">
    <property type="term" value="C:mitochondrial inner membrane"/>
    <property type="evidence" value="ECO:0007669"/>
    <property type="project" value="UniProtKB-SubCell"/>
</dbReference>
<accession>A0A022WEX7</accession>
<evidence type="ECO:0000256" key="3">
    <source>
        <dbReference type="RuleBase" id="RU364104"/>
    </source>
</evidence>
<dbReference type="InterPro" id="IPR013892">
    <property type="entry name" value="Cyt_c_biogenesis_Cmc1-like"/>
</dbReference>
<evidence type="ECO:0000256" key="4">
    <source>
        <dbReference type="SAM" id="MobiDB-lite"/>
    </source>
</evidence>
<dbReference type="EMBL" id="KK207715">
    <property type="protein sequence ID" value="EZF56618.1"/>
    <property type="molecule type" value="Genomic_DNA"/>
</dbReference>
<keyword evidence="3" id="KW-0472">Membrane</keyword>
<dbReference type="PANTHER" id="PTHR22977">
    <property type="entry name" value="COX ASSEMBLY MITOCHONDRIAL PROTEIN"/>
    <property type="match status" value="1"/>
</dbReference>
<dbReference type="Proteomes" id="UP000023758">
    <property type="component" value="Unassembled WGS sequence"/>
</dbReference>